<accession>A0AAV5IXN5</accession>
<organism evidence="1 2">
    <name type="scientific">Rubroshorea leprosula</name>
    <dbReference type="NCBI Taxonomy" id="152421"/>
    <lineage>
        <taxon>Eukaryota</taxon>
        <taxon>Viridiplantae</taxon>
        <taxon>Streptophyta</taxon>
        <taxon>Embryophyta</taxon>
        <taxon>Tracheophyta</taxon>
        <taxon>Spermatophyta</taxon>
        <taxon>Magnoliopsida</taxon>
        <taxon>eudicotyledons</taxon>
        <taxon>Gunneridae</taxon>
        <taxon>Pentapetalae</taxon>
        <taxon>rosids</taxon>
        <taxon>malvids</taxon>
        <taxon>Malvales</taxon>
        <taxon>Dipterocarpaceae</taxon>
        <taxon>Rubroshorea</taxon>
    </lineage>
</organism>
<dbReference type="AlphaFoldDB" id="A0AAV5IXN5"/>
<proteinExistence type="predicted"/>
<dbReference type="Proteomes" id="UP001054252">
    <property type="component" value="Unassembled WGS sequence"/>
</dbReference>
<sequence>MKKEKKVVKAITLLIGLVIYQINKPLLARNGAILTRVYNRLALPTKHQFQGVEQFSAAHHHLFPTFYGSCKNLNPVQTLVQRLALLGNIERFSSLILKNL</sequence>
<evidence type="ECO:0000313" key="2">
    <source>
        <dbReference type="Proteomes" id="UP001054252"/>
    </source>
</evidence>
<gene>
    <name evidence="1" type="ORF">SLEP1_g15378</name>
</gene>
<comment type="caution">
    <text evidence="1">The sequence shown here is derived from an EMBL/GenBank/DDBJ whole genome shotgun (WGS) entry which is preliminary data.</text>
</comment>
<evidence type="ECO:0000313" key="1">
    <source>
        <dbReference type="EMBL" id="GKV03013.1"/>
    </source>
</evidence>
<keyword evidence="2" id="KW-1185">Reference proteome</keyword>
<name>A0AAV5IXN5_9ROSI</name>
<reference evidence="1 2" key="1">
    <citation type="journal article" date="2021" name="Commun. Biol.">
        <title>The genome of Shorea leprosula (Dipterocarpaceae) highlights the ecological relevance of drought in aseasonal tropical rainforests.</title>
        <authorList>
            <person name="Ng K.K.S."/>
            <person name="Kobayashi M.J."/>
            <person name="Fawcett J.A."/>
            <person name="Hatakeyama M."/>
            <person name="Paape T."/>
            <person name="Ng C.H."/>
            <person name="Ang C.C."/>
            <person name="Tnah L.H."/>
            <person name="Lee C.T."/>
            <person name="Nishiyama T."/>
            <person name="Sese J."/>
            <person name="O'Brien M.J."/>
            <person name="Copetti D."/>
            <person name="Mohd Noor M.I."/>
            <person name="Ong R.C."/>
            <person name="Putra M."/>
            <person name="Sireger I.Z."/>
            <person name="Indrioko S."/>
            <person name="Kosugi Y."/>
            <person name="Izuno A."/>
            <person name="Isagi Y."/>
            <person name="Lee S.L."/>
            <person name="Shimizu K.K."/>
        </authorList>
    </citation>
    <scope>NUCLEOTIDE SEQUENCE [LARGE SCALE GENOMIC DNA]</scope>
    <source>
        <strain evidence="1">214</strain>
    </source>
</reference>
<protein>
    <submittedName>
        <fullName evidence="1">Uncharacterized protein</fullName>
    </submittedName>
</protein>
<dbReference type="EMBL" id="BPVZ01000019">
    <property type="protein sequence ID" value="GKV03013.1"/>
    <property type="molecule type" value="Genomic_DNA"/>
</dbReference>